<evidence type="ECO:0000313" key="2">
    <source>
        <dbReference type="Proteomes" id="UP000284219"/>
    </source>
</evidence>
<dbReference type="AlphaFoldDB" id="A0A419SR92"/>
<reference evidence="1 2" key="1">
    <citation type="submission" date="2016-08" db="EMBL/GenBank/DDBJ databases">
        <title>Novel Firmicute Genomes.</title>
        <authorList>
            <person name="Poppleton D.I."/>
            <person name="Gribaldo S."/>
        </authorList>
    </citation>
    <scope>NUCLEOTIDE SEQUENCE [LARGE SCALE GENOMIC DNA]</scope>
    <source>
        <strain evidence="1 2">RAOx-1</strain>
    </source>
</reference>
<proteinExistence type="predicted"/>
<accession>A0A419SR92</accession>
<organism evidence="1 2">
    <name type="scientific">Ammoniphilus oxalaticus</name>
    <dbReference type="NCBI Taxonomy" id="66863"/>
    <lineage>
        <taxon>Bacteria</taxon>
        <taxon>Bacillati</taxon>
        <taxon>Bacillota</taxon>
        <taxon>Bacilli</taxon>
        <taxon>Bacillales</taxon>
        <taxon>Paenibacillaceae</taxon>
        <taxon>Aneurinibacillus group</taxon>
        <taxon>Ammoniphilus</taxon>
    </lineage>
</organism>
<dbReference type="EMBL" id="MCHY01000001">
    <property type="protein sequence ID" value="RKD27058.1"/>
    <property type="molecule type" value="Genomic_DNA"/>
</dbReference>
<sequence length="90" mass="10047">MKPSKSSNKYQKQARNFPPPAFLRVLARRAARLGFLFEIIPTKGAGAAILEPNHDFLESGTEFWDLAVHFCDLRAIFRSAAPPAYPNSTI</sequence>
<dbReference type="Proteomes" id="UP000284219">
    <property type="component" value="Unassembled WGS sequence"/>
</dbReference>
<keyword evidence="2" id="KW-1185">Reference proteome</keyword>
<name>A0A419SR92_9BACL</name>
<comment type="caution">
    <text evidence="1">The sequence shown here is derived from an EMBL/GenBank/DDBJ whole genome shotgun (WGS) entry which is preliminary data.</text>
</comment>
<protein>
    <submittedName>
        <fullName evidence="1">Uncharacterized protein</fullName>
    </submittedName>
</protein>
<evidence type="ECO:0000313" key="1">
    <source>
        <dbReference type="EMBL" id="RKD27058.1"/>
    </source>
</evidence>
<gene>
    <name evidence="1" type="ORF">BEP19_00345</name>
</gene>